<keyword evidence="2" id="KW-1185">Reference proteome</keyword>
<dbReference type="Proteomes" id="UP001163223">
    <property type="component" value="Chromosome"/>
</dbReference>
<reference evidence="1" key="1">
    <citation type="submission" date="2022-11" db="EMBL/GenBank/DDBJ databases">
        <title>beta-Carotene-producing bacterium, Jeongeuplla avenae sp. nov., alleviates the salt stress of Arabidopsis seedlings.</title>
        <authorList>
            <person name="Jiang L."/>
            <person name="Lee J."/>
        </authorList>
    </citation>
    <scope>NUCLEOTIDE SEQUENCE</scope>
    <source>
        <strain evidence="1">DY_R2A_6</strain>
    </source>
</reference>
<protein>
    <submittedName>
        <fullName evidence="1">PAS-domain containing protein</fullName>
    </submittedName>
</protein>
<accession>A0ACD4NQ53</accession>
<name>A0ACD4NQ53_9HYPH</name>
<evidence type="ECO:0000313" key="2">
    <source>
        <dbReference type="Proteomes" id="UP001163223"/>
    </source>
</evidence>
<evidence type="ECO:0000313" key="1">
    <source>
        <dbReference type="EMBL" id="WAJ29010.1"/>
    </source>
</evidence>
<dbReference type="EMBL" id="CP113520">
    <property type="protein sequence ID" value="WAJ29010.1"/>
    <property type="molecule type" value="Genomic_DNA"/>
</dbReference>
<gene>
    <name evidence="1" type="ORF">OXU80_01805</name>
</gene>
<sequence length="890" mass="94990">MRRGSGCADARRRASDSCKNSGSCEPGAETRSSRRPLARILQALRLGTAAAGIALVAATPCVAQEASADGLVGGFLAPGEVFYLSFSAFLIGGGMLAAVYLLRRRQEVAVENEALKAALAEARGIAEQRGALLAADGERILVFNGPGGAADIVGTLDPALGVPVDPQRFLAFDTWLPPDVARQLPARIETLRAEAAAFTLSVDLPKGAIIEITGKPLGGEAVVRFTPLKGLREAQAALKADHARAAATIATLQSLFDAAPLPVWLRGRDRRLAWVNAAYGRAVDAPNSEAALKNGAEFLGEADRAAIAARIEAGETFDDKLSTVVDNDRRTFHVVDVAGPFGSAGLAVDVSEAEEARRVLAQTLANHADTLDQLTTAVARFDDRTQITYHNAAFQKLFGLSSAYLGSKPDHVSMMDMLQSRGTLPMDRPLRELKNEVLAAYRATAPVELMWHLSGGRTLRVFANPQPQGGATWVFEDLTEKIELESRLNSLVRLQRETLDYLKEAVAVFGQDARLRLFNPAFAEMWELSTEFLDTKPRIQKIAESAPGRIAAGTGAEAGGAAAWDRFVLAVTAMDEGPRESEAGTLEFGDGRVYSFGIVPLPGGQTMLTFADISTARQAERMLRERNEALEQADQIKTDFVQHVNYELRSPLTNIIGFSALLRSPDTGPLNTRQSEYLDYISSSTAALLTIVNDILDLATLDAGIMDLELGEVEIAKSVEQAAEGVRDRLLESGVDLQLDVDGAGRTMIADGHRLTQVLFNLLANAVNFAPAGSTVTLSAQREAGDVVFRVSDRGQGILPAQLAKIFERFESNPAGGRRSGAGLGLSIVKSFVDLHGGSVTVDSGIGRGTQIVCRFPADPNAPAPPPSRGAKPNSSEQREKGDGLPRAAE</sequence>
<organism evidence="1 2">
    <name type="scientific">Antarcticirhabdus aurantiaca</name>
    <dbReference type="NCBI Taxonomy" id="2606717"/>
    <lineage>
        <taxon>Bacteria</taxon>
        <taxon>Pseudomonadati</taxon>
        <taxon>Pseudomonadota</taxon>
        <taxon>Alphaproteobacteria</taxon>
        <taxon>Hyphomicrobiales</taxon>
        <taxon>Aurantimonadaceae</taxon>
        <taxon>Antarcticirhabdus</taxon>
    </lineage>
</organism>
<proteinExistence type="predicted"/>